<dbReference type="Proteomes" id="UP000234240">
    <property type="component" value="Unassembled WGS sequence"/>
</dbReference>
<evidence type="ECO:0000313" key="2">
    <source>
        <dbReference type="EMBL" id="PLR35420.1"/>
    </source>
</evidence>
<dbReference type="GO" id="GO:0071966">
    <property type="term" value="P:fungal-type cell wall polysaccharide metabolic process"/>
    <property type="evidence" value="ECO:0007669"/>
    <property type="project" value="TreeGrafter"/>
</dbReference>
<dbReference type="RefSeq" id="WP_101816639.1">
    <property type="nucleotide sequence ID" value="NZ_PJZF01000011.1"/>
</dbReference>
<evidence type="ECO:0000313" key="3">
    <source>
        <dbReference type="Proteomes" id="UP000234240"/>
    </source>
</evidence>
<sequence length="259" mass="29552">MVSKSQKRGIAYDLSSINDLNAMSDGISWYYNWGTAPNAGLPYSLSAARGVDYIPMLWNENFHEPSVLKFFKENPGIKYMLVLNEPTIGLQAYTEPQRAAELWPKFENIARQAGVNIVGPQVTWGTMPDYQAPADWLEAFIAAYAAANEGRQPQIDFLGFHWYDYGLDDQLTLLARFGKPFWVTEFANAHSQQDGAQIDSLEKQKAQMSEMVALCERREDVFRYAWFTGRVNPDPHFQRLFEGDGELSELGRHYISLPY</sequence>
<dbReference type="Pfam" id="PF11790">
    <property type="entry name" value="Glyco_hydro_cc"/>
    <property type="match status" value="1"/>
</dbReference>
<dbReference type="PANTHER" id="PTHR34154:SF3">
    <property type="entry name" value="ALKALI-SENSITIVE LINKAGE PROTEIN 1"/>
    <property type="match status" value="1"/>
</dbReference>
<accession>A0A2N5E3L0</accession>
<evidence type="ECO:0000259" key="1">
    <source>
        <dbReference type="Pfam" id="PF11790"/>
    </source>
</evidence>
<feature type="domain" description="Asl1-like glycosyl hydrolase catalytic" evidence="1">
    <location>
        <begin position="9"/>
        <end position="254"/>
    </location>
</feature>
<reference evidence="2 3" key="1">
    <citation type="submission" date="2017-12" db="EMBL/GenBank/DDBJ databases">
        <title>Characterization of six clinical isolates of Enterochimera gen. nov., a novel genus of the Yersiniaciae family and the three species Enterochimera arupensis sp. nov., Enterochimera coloradensis sp. nov, and Enterochimera californica sp. nov.</title>
        <authorList>
            <person name="Rossi A."/>
            <person name="Fisher M."/>
        </authorList>
    </citation>
    <scope>NUCLEOTIDE SEQUENCE [LARGE SCALE GENOMIC DNA]</scope>
    <source>
        <strain evidence="3">2015-Iso6</strain>
    </source>
</reference>
<keyword evidence="3" id="KW-1185">Reference proteome</keyword>
<protein>
    <recommendedName>
        <fullName evidence="1">Asl1-like glycosyl hydrolase catalytic domain-containing protein</fullName>
    </recommendedName>
</protein>
<dbReference type="Gene3D" id="3.20.20.80">
    <property type="entry name" value="Glycosidases"/>
    <property type="match status" value="1"/>
</dbReference>
<dbReference type="AlphaFoldDB" id="A0A2N5E3L0"/>
<name>A0A2N5E3L0_9GAMM</name>
<proteinExistence type="predicted"/>
<dbReference type="PANTHER" id="PTHR34154">
    <property type="entry name" value="ALKALI-SENSITIVE LINKAGE PROTEIN 1"/>
    <property type="match status" value="1"/>
</dbReference>
<organism evidence="2 3">
    <name type="scientific">Chimaeribacter californicus</name>
    <dbReference type="NCBI Taxonomy" id="2060067"/>
    <lineage>
        <taxon>Bacteria</taxon>
        <taxon>Pseudomonadati</taxon>
        <taxon>Pseudomonadota</taxon>
        <taxon>Gammaproteobacteria</taxon>
        <taxon>Enterobacterales</taxon>
        <taxon>Yersiniaceae</taxon>
        <taxon>Chimaeribacter</taxon>
    </lineage>
</organism>
<dbReference type="InterPro" id="IPR024655">
    <property type="entry name" value="Asl1_glyco_hydro_catalytic"/>
</dbReference>
<dbReference type="OrthoDB" id="9809583at2"/>
<dbReference type="InterPro" id="IPR053183">
    <property type="entry name" value="ASL1"/>
</dbReference>
<comment type="caution">
    <text evidence="2">The sequence shown here is derived from an EMBL/GenBank/DDBJ whole genome shotgun (WGS) entry which is preliminary data.</text>
</comment>
<gene>
    <name evidence="2" type="ORF">CYR55_13465</name>
</gene>
<dbReference type="SUPFAM" id="SSF51445">
    <property type="entry name" value="(Trans)glycosidases"/>
    <property type="match status" value="1"/>
</dbReference>
<dbReference type="InterPro" id="IPR017853">
    <property type="entry name" value="GH"/>
</dbReference>
<dbReference type="EMBL" id="PJZF01000011">
    <property type="protein sequence ID" value="PLR35420.1"/>
    <property type="molecule type" value="Genomic_DNA"/>
</dbReference>